<dbReference type="GO" id="GO:0016413">
    <property type="term" value="F:O-acetyltransferase activity"/>
    <property type="evidence" value="ECO:0007669"/>
    <property type="project" value="InterPro"/>
</dbReference>
<dbReference type="PANTHER" id="PTHR32285">
    <property type="entry name" value="PROTEIN TRICHOME BIREFRINGENCE-LIKE 9-RELATED"/>
    <property type="match status" value="1"/>
</dbReference>
<dbReference type="Pfam" id="PF13839">
    <property type="entry name" value="PC-Esterase"/>
    <property type="match status" value="1"/>
</dbReference>
<organism evidence="3 4">
    <name type="scientific">Populus deltoides</name>
    <name type="common">Eastern poplar</name>
    <name type="synonym">Eastern cottonwood</name>
    <dbReference type="NCBI Taxonomy" id="3696"/>
    <lineage>
        <taxon>Eukaryota</taxon>
        <taxon>Viridiplantae</taxon>
        <taxon>Streptophyta</taxon>
        <taxon>Embryophyta</taxon>
        <taxon>Tracheophyta</taxon>
        <taxon>Spermatophyta</taxon>
        <taxon>Magnoliopsida</taxon>
        <taxon>eudicotyledons</taxon>
        <taxon>Gunneridae</taxon>
        <taxon>Pentapetalae</taxon>
        <taxon>rosids</taxon>
        <taxon>fabids</taxon>
        <taxon>Malpighiales</taxon>
        <taxon>Salicaceae</taxon>
        <taxon>Saliceae</taxon>
        <taxon>Populus</taxon>
    </lineage>
</organism>
<sequence>MEGRIPRIKTGDGSPEIALFPTVGIRDLSGPIRDSSRHEESVKHFKDYNATIEFYWAPSLAESNSDAVSNRNGLSDRIIMPESISKHGDNWKSADYLIFNTYIWWMTSIYTKVLRGGSFGEGPIEYDEVELPIAYERVLRTWAKWVEENVDPKHSSVCFSSMSPTHVRSLDWDNPDGIKCANETKPILNKSKPLDVGMN</sequence>
<reference evidence="3" key="1">
    <citation type="journal article" date="2021" name="J. Hered.">
        <title>Genome Assembly of Salicaceae Populus deltoides (Eastern Cottonwood) I-69 Based on Nanopore Sequencing and Hi-C Technologies.</title>
        <authorList>
            <person name="Bai S."/>
            <person name="Wu H."/>
            <person name="Zhang J."/>
            <person name="Pan Z."/>
            <person name="Zhao W."/>
            <person name="Li Z."/>
            <person name="Tong C."/>
        </authorList>
    </citation>
    <scope>NUCLEOTIDE SEQUENCE</scope>
    <source>
        <tissue evidence="3">Leaf</tissue>
    </source>
</reference>
<dbReference type="InterPro" id="IPR026057">
    <property type="entry name" value="TBL_C"/>
</dbReference>
<dbReference type="PANTHER" id="PTHR32285:SF198">
    <property type="entry name" value="TRICHOME BIREFRINGENCE-LIKE N-TERMINAL DOMAIN-CONTAINING PROTEIN"/>
    <property type="match status" value="1"/>
</dbReference>
<proteinExistence type="inferred from homology"/>
<gene>
    <name evidence="3" type="ORF">H0E87_019563</name>
</gene>
<keyword evidence="4" id="KW-1185">Reference proteome</keyword>
<evidence type="ECO:0000256" key="1">
    <source>
        <dbReference type="ARBA" id="ARBA00007727"/>
    </source>
</evidence>
<feature type="domain" description="Trichome birefringence-like C-terminal" evidence="2">
    <location>
        <begin position="34"/>
        <end position="193"/>
    </location>
</feature>
<dbReference type="AlphaFoldDB" id="A0A8T2XVM1"/>
<protein>
    <recommendedName>
        <fullName evidence="2">Trichome birefringence-like C-terminal domain-containing protein</fullName>
    </recommendedName>
</protein>
<dbReference type="InterPro" id="IPR029962">
    <property type="entry name" value="TBL"/>
</dbReference>
<accession>A0A8T2XVM1</accession>
<dbReference type="GO" id="GO:0005794">
    <property type="term" value="C:Golgi apparatus"/>
    <property type="evidence" value="ECO:0007669"/>
    <property type="project" value="TreeGrafter"/>
</dbReference>
<evidence type="ECO:0000313" key="4">
    <source>
        <dbReference type="Proteomes" id="UP000807159"/>
    </source>
</evidence>
<evidence type="ECO:0000259" key="2">
    <source>
        <dbReference type="Pfam" id="PF13839"/>
    </source>
</evidence>
<name>A0A8T2XVM1_POPDE</name>
<dbReference type="EMBL" id="JACEGQ020000010">
    <property type="protein sequence ID" value="KAH8496871.1"/>
    <property type="molecule type" value="Genomic_DNA"/>
</dbReference>
<evidence type="ECO:0000313" key="3">
    <source>
        <dbReference type="EMBL" id="KAH8496871.1"/>
    </source>
</evidence>
<comment type="caution">
    <text evidence="3">The sequence shown here is derived from an EMBL/GenBank/DDBJ whole genome shotgun (WGS) entry which is preliminary data.</text>
</comment>
<comment type="similarity">
    <text evidence="1">Belongs to the PC-esterase family. TBL subfamily.</text>
</comment>
<dbReference type="Proteomes" id="UP000807159">
    <property type="component" value="Chromosome 10"/>
</dbReference>